<keyword evidence="4" id="KW-1185">Reference proteome</keyword>
<feature type="region of interest" description="Disordered" evidence="2">
    <location>
        <begin position="1"/>
        <end position="21"/>
    </location>
</feature>
<proteinExistence type="predicted"/>
<gene>
    <name evidence="3" type="ORF">I316_07614</name>
</gene>
<evidence type="ECO:0008006" key="5">
    <source>
        <dbReference type="Google" id="ProtNLM"/>
    </source>
</evidence>
<reference evidence="3 4" key="1">
    <citation type="submission" date="2013-07" db="EMBL/GenBank/DDBJ databases">
        <title>The Genome Sequence of Cryptococcus heveanensis BCC8398.</title>
        <authorList>
            <consortium name="The Broad Institute Genome Sequencing Platform"/>
            <person name="Cuomo C."/>
            <person name="Litvintseva A."/>
            <person name="Chen Y."/>
            <person name="Heitman J."/>
            <person name="Sun S."/>
            <person name="Springer D."/>
            <person name="Dromer F."/>
            <person name="Young S.K."/>
            <person name="Zeng Q."/>
            <person name="Gargeya S."/>
            <person name="Fitzgerald M."/>
            <person name="Abouelleil A."/>
            <person name="Alvarado L."/>
            <person name="Berlin A.M."/>
            <person name="Chapman S.B."/>
            <person name="Dewar J."/>
            <person name="Goldberg J."/>
            <person name="Griggs A."/>
            <person name="Gujja S."/>
            <person name="Hansen M."/>
            <person name="Howarth C."/>
            <person name="Imamovic A."/>
            <person name="Larimer J."/>
            <person name="McCowan C."/>
            <person name="Murphy C."/>
            <person name="Pearson M."/>
            <person name="Priest M."/>
            <person name="Roberts A."/>
            <person name="Saif S."/>
            <person name="Shea T."/>
            <person name="Sykes S."/>
            <person name="Wortman J."/>
            <person name="Nusbaum C."/>
            <person name="Birren B."/>
        </authorList>
    </citation>
    <scope>NUCLEOTIDE SEQUENCE [LARGE SCALE GENOMIC DNA]</scope>
    <source>
        <strain evidence="3 4">BCC8398</strain>
    </source>
</reference>
<dbReference type="EMBL" id="KV700143">
    <property type="protein sequence ID" value="OCF30728.1"/>
    <property type="molecule type" value="Genomic_DNA"/>
</dbReference>
<protein>
    <recommendedName>
        <fullName evidence="5">BZIP domain-containing protein</fullName>
    </recommendedName>
</protein>
<feature type="coiled-coil region" evidence="1">
    <location>
        <begin position="230"/>
        <end position="271"/>
    </location>
</feature>
<dbReference type="Proteomes" id="UP000092666">
    <property type="component" value="Unassembled WGS sequence"/>
</dbReference>
<sequence>MPSQPSYPFPEDWDPTEEEWSRDALSSTMDGFFQYPASEDWVGNLSSNTQAVTTNMPFPPHSELLHLPFDALDSPSPYVNSDRAQSPWDSHHYPMPATSSSLTVYSPTNADTQSVGSTFLNSMSWRPDSEKHGPFSSFQAATSSQVATKVRRRASQNPCQYTSEEEEQLRTLTGQDRRKFITTSSHPPTRSQAHQLQTRRFAAISSLAGWVSAAVSRKYVWHRKAQRAFRDRRRQEKETLEAEVSSLRMELDNEKARAITAEARVKELEERLGTDRTAYNPGVVPFLEQVEDQEYGVPYQQWDDSHVHHH</sequence>
<accession>A0A1B9GI85</accession>
<evidence type="ECO:0000313" key="3">
    <source>
        <dbReference type="EMBL" id="OCF30728.1"/>
    </source>
</evidence>
<reference evidence="4" key="2">
    <citation type="submission" date="2013-12" db="EMBL/GenBank/DDBJ databases">
        <title>Evolution of pathogenesis and genome organization in the Tremellales.</title>
        <authorList>
            <person name="Cuomo C."/>
            <person name="Litvintseva A."/>
            <person name="Heitman J."/>
            <person name="Chen Y."/>
            <person name="Sun S."/>
            <person name="Springer D."/>
            <person name="Dromer F."/>
            <person name="Young S."/>
            <person name="Zeng Q."/>
            <person name="Chapman S."/>
            <person name="Gujja S."/>
            <person name="Saif S."/>
            <person name="Birren B."/>
        </authorList>
    </citation>
    <scope>NUCLEOTIDE SEQUENCE [LARGE SCALE GENOMIC DNA]</scope>
    <source>
        <strain evidence="4">BCC8398</strain>
    </source>
</reference>
<feature type="compositionally biased region" description="Acidic residues" evidence="2">
    <location>
        <begin position="11"/>
        <end position="20"/>
    </location>
</feature>
<evidence type="ECO:0000256" key="2">
    <source>
        <dbReference type="SAM" id="MobiDB-lite"/>
    </source>
</evidence>
<name>A0A1B9GI85_9TREE</name>
<dbReference type="CDD" id="cd14688">
    <property type="entry name" value="bZIP_YAP"/>
    <property type="match status" value="1"/>
</dbReference>
<dbReference type="Gene3D" id="1.20.5.170">
    <property type="match status" value="1"/>
</dbReference>
<keyword evidence="1" id="KW-0175">Coiled coil</keyword>
<dbReference type="AlphaFoldDB" id="A0A1B9GI85"/>
<organism evidence="3 4">
    <name type="scientific">Kwoniella heveanensis BCC8398</name>
    <dbReference type="NCBI Taxonomy" id="1296120"/>
    <lineage>
        <taxon>Eukaryota</taxon>
        <taxon>Fungi</taxon>
        <taxon>Dikarya</taxon>
        <taxon>Basidiomycota</taxon>
        <taxon>Agaricomycotina</taxon>
        <taxon>Tremellomycetes</taxon>
        <taxon>Tremellales</taxon>
        <taxon>Cryptococcaceae</taxon>
        <taxon>Kwoniella</taxon>
    </lineage>
</organism>
<evidence type="ECO:0000313" key="4">
    <source>
        <dbReference type="Proteomes" id="UP000092666"/>
    </source>
</evidence>
<evidence type="ECO:0000256" key="1">
    <source>
        <dbReference type="SAM" id="Coils"/>
    </source>
</evidence>